<comment type="similarity">
    <text evidence="1">Belongs to the flavoredoxin family.</text>
</comment>
<dbReference type="SUPFAM" id="SSF50475">
    <property type="entry name" value="FMN-binding split barrel"/>
    <property type="match status" value="1"/>
</dbReference>
<organism evidence="3">
    <name type="scientific">bioreactor metagenome</name>
    <dbReference type="NCBI Taxonomy" id="1076179"/>
    <lineage>
        <taxon>unclassified sequences</taxon>
        <taxon>metagenomes</taxon>
        <taxon>ecological metagenomes</taxon>
    </lineage>
</organism>
<evidence type="ECO:0000256" key="1">
    <source>
        <dbReference type="ARBA" id="ARBA00038054"/>
    </source>
</evidence>
<sequence length="168" mass="19249">MFKSADPKTMTENPFALFADRWTLITAGTAEHCNTMTASWGSLGILWNKKVVTVYVRPQRYTMEFLQKSDYFTLSFFGEKFRDKLNFCGAKSGRDVDKIKECDFTVAAAKDGAPYIAEAELVIVCKKLCFTDFDTDAIPDKYKNAFYAQKDFHRILFGEIAEVLRRVE</sequence>
<dbReference type="AlphaFoldDB" id="A0A644WTP1"/>
<dbReference type="InterPro" id="IPR012349">
    <property type="entry name" value="Split_barrel_FMN-bd"/>
</dbReference>
<dbReference type="EMBL" id="VSSQ01001279">
    <property type="protein sequence ID" value="MPM06921.1"/>
    <property type="molecule type" value="Genomic_DNA"/>
</dbReference>
<comment type="caution">
    <text evidence="3">The sequence shown here is derived from an EMBL/GenBank/DDBJ whole genome shotgun (WGS) entry which is preliminary data.</text>
</comment>
<name>A0A644WTP1_9ZZZZ</name>
<dbReference type="InterPro" id="IPR052174">
    <property type="entry name" value="Flavoredoxin"/>
</dbReference>
<accession>A0A644WTP1</accession>
<dbReference type="PANTHER" id="PTHR43567:SF5">
    <property type="entry name" value="HYPOTHETICAL CYTOSOLIC PROTEIN"/>
    <property type="match status" value="1"/>
</dbReference>
<dbReference type="Gene3D" id="2.30.110.10">
    <property type="entry name" value="Electron Transport, Fmn-binding Protein, Chain A"/>
    <property type="match status" value="1"/>
</dbReference>
<dbReference type="InterPro" id="IPR002563">
    <property type="entry name" value="Flavin_Rdtase-like_dom"/>
</dbReference>
<protein>
    <recommendedName>
        <fullName evidence="2">Flavin reductase like domain-containing protein</fullName>
    </recommendedName>
</protein>
<proteinExistence type="inferred from homology"/>
<dbReference type="PANTHER" id="PTHR43567">
    <property type="entry name" value="FLAVOREDOXIN-RELATED-RELATED"/>
    <property type="match status" value="1"/>
</dbReference>
<evidence type="ECO:0000259" key="2">
    <source>
        <dbReference type="Pfam" id="PF01613"/>
    </source>
</evidence>
<reference evidence="3" key="1">
    <citation type="submission" date="2019-08" db="EMBL/GenBank/DDBJ databases">
        <authorList>
            <person name="Kucharzyk K."/>
            <person name="Murdoch R.W."/>
            <person name="Higgins S."/>
            <person name="Loffler F."/>
        </authorList>
    </citation>
    <scope>NUCLEOTIDE SEQUENCE</scope>
</reference>
<evidence type="ECO:0000313" key="3">
    <source>
        <dbReference type="EMBL" id="MPM06921.1"/>
    </source>
</evidence>
<dbReference type="GO" id="GO:0010181">
    <property type="term" value="F:FMN binding"/>
    <property type="evidence" value="ECO:0007669"/>
    <property type="project" value="InterPro"/>
</dbReference>
<dbReference type="Pfam" id="PF01613">
    <property type="entry name" value="Flavin_Reduct"/>
    <property type="match status" value="1"/>
</dbReference>
<feature type="domain" description="Flavin reductase like" evidence="2">
    <location>
        <begin position="18"/>
        <end position="129"/>
    </location>
</feature>
<gene>
    <name evidence="3" type="ORF">SDC9_53224</name>
</gene>